<gene>
    <name evidence="3" type="ORF">UFOVP234_60</name>
    <name evidence="1" type="ORF">UFOVP35_12</name>
    <name evidence="2" type="ORF">UFOVP52_35</name>
</gene>
<accession>A0A6J5KTK5</accession>
<organism evidence="2">
    <name type="scientific">uncultured Caudovirales phage</name>
    <dbReference type="NCBI Taxonomy" id="2100421"/>
    <lineage>
        <taxon>Viruses</taxon>
        <taxon>Duplodnaviria</taxon>
        <taxon>Heunggongvirae</taxon>
        <taxon>Uroviricota</taxon>
        <taxon>Caudoviricetes</taxon>
        <taxon>Peduoviridae</taxon>
        <taxon>Maltschvirus</taxon>
        <taxon>Maltschvirus maltsch</taxon>
    </lineage>
</organism>
<dbReference type="EMBL" id="LR796166">
    <property type="protein sequence ID" value="CAB4122393.1"/>
    <property type="molecule type" value="Genomic_DNA"/>
</dbReference>
<evidence type="ECO:0000313" key="2">
    <source>
        <dbReference type="EMBL" id="CAB4124556.1"/>
    </source>
</evidence>
<protein>
    <submittedName>
        <fullName evidence="2">Uncharacterized protein</fullName>
    </submittedName>
</protein>
<dbReference type="EMBL" id="LR798280">
    <property type="protein sequence ID" value="CAB5219884.1"/>
    <property type="molecule type" value="Genomic_DNA"/>
</dbReference>
<evidence type="ECO:0000313" key="1">
    <source>
        <dbReference type="EMBL" id="CAB4122393.1"/>
    </source>
</evidence>
<evidence type="ECO:0000313" key="3">
    <source>
        <dbReference type="EMBL" id="CAB5219884.1"/>
    </source>
</evidence>
<proteinExistence type="predicted"/>
<reference evidence="2" key="1">
    <citation type="submission" date="2020-04" db="EMBL/GenBank/DDBJ databases">
        <authorList>
            <person name="Chiriac C."/>
            <person name="Salcher M."/>
            <person name="Ghai R."/>
            <person name="Kavagutti S V."/>
        </authorList>
    </citation>
    <scope>NUCLEOTIDE SEQUENCE</scope>
</reference>
<name>A0A6J5KTK5_9CAUD</name>
<sequence length="94" mass="10236">MPALIGSTYGRVYGAVTVAANDPAKKLIYKQYTFPNPLLSWVITHNLNTRNFTATLVDSDGDVFYASVNIISNNQFIVLLTTPVAGIVNVLFNA</sequence>
<dbReference type="EMBL" id="LR796190">
    <property type="protein sequence ID" value="CAB4124556.1"/>
    <property type="molecule type" value="Genomic_DNA"/>
</dbReference>